<comment type="caution">
    <text evidence="4">The sequence shown here is derived from an EMBL/GenBank/DDBJ whole genome shotgun (WGS) entry which is preliminary data.</text>
</comment>
<proteinExistence type="predicted"/>
<dbReference type="Pfam" id="PF19263">
    <property type="entry name" value="DUF5906"/>
    <property type="match status" value="1"/>
</dbReference>
<dbReference type="PROSITE" id="PS51206">
    <property type="entry name" value="SF3_HELICASE_1"/>
    <property type="match status" value="1"/>
</dbReference>
<accession>A0A9E2KQH3</accession>
<dbReference type="InterPro" id="IPR045455">
    <property type="entry name" value="NrS-1_pol-like_helicase"/>
</dbReference>
<keyword evidence="2" id="KW-0067">ATP-binding</keyword>
<dbReference type="SUPFAM" id="SSF52540">
    <property type="entry name" value="P-loop containing nucleoside triphosphate hydrolases"/>
    <property type="match status" value="1"/>
</dbReference>
<reference evidence="4" key="2">
    <citation type="submission" date="2021-04" db="EMBL/GenBank/DDBJ databases">
        <authorList>
            <person name="Gilroy R."/>
        </authorList>
    </citation>
    <scope>NUCLEOTIDE SEQUENCE</scope>
    <source>
        <strain evidence="4">F6-686</strain>
    </source>
</reference>
<sequence length="885" mass="101620">MPNQQNNNELPKAEKEDGQLINSFSHFGKVFAIMSITPSKDPNKHDSKVPLDPRTGAIMQWKKNPQYMNIFEAVTYKYDLRSKFPNHKFAIGLYLGKCDALMLDLDDIPQDIADKDKHDSKLDKLRQLTQNTYAEISQSGTGVHFIMRGKKIRKTIRNTEYEFYEDDRWATLTGNTIWGTSEVKELDADQMKDLENYIWGPEQPKRVSLPNPFADDYKEQVKEYAASGVNLGHIVNPFMDNTPQITIQKKQSPTIVGNKFTPDQLIEKIKQSKSKDKFELLFNGGAIAGNQSQDDYSLALQLIWWTNHDLKKADAMFRKSKRMRDKWDTPHNQMGETYGQITLNKADKAVEGGYNPAKLNYPSMKACLDAMENFSKAWHAKNTTEKDGKTVPKQMSLREILTTLERMEKWAIPYSQEDPLTIESTPIHYYDWDQNLYKVSTQMIEKMIMAIEPTLIDYHKRRNIVKSLIADRGAEPKQITKIKYPNLVAVGNGVYDKNSNVLRPYNPDTDVFTQKSATPFHEVEEPVFADGWHPMQLFDDIAGNDPEKKKLVWEIVYAAITGNCQLNQIMFLVDDDIGSTGKSTYQELIGNVVGKDNYAVINLDEYGKPNAMVRAVGKQLIIGDEYNVDRHYRIQNSAPFKRLATNGPMNVKRLYEDENAVTLNCLVIQSANGMPRFVDQGAAIYDRIAALVFTKKHSRRVKANAMVKNVYIKDEKVLEWVLYYALTHVKMGISFTQPQESIDFINQERLDRDSFNNFKESVLGELQSTRVPTRFLYNLYFNSSLADGFSKDDILSTQQFNKHMDSDTKWHRLVKNADLTTDKQGKKVVCFNKDDQQLFNQYYESAGPQKKSFSFPDLPGVNPYEKYRGGIFFTGLNEVPKQDNK</sequence>
<dbReference type="EMBL" id="JAHLFT010000012">
    <property type="protein sequence ID" value="MBU3827716.1"/>
    <property type="molecule type" value="Genomic_DNA"/>
</dbReference>
<dbReference type="InterPro" id="IPR006500">
    <property type="entry name" value="Helicase_put_C_phage/plasmid"/>
</dbReference>
<name>A0A9E2KQH3_9LACO</name>
<reference evidence="4" key="1">
    <citation type="journal article" date="2021" name="PeerJ">
        <title>Extensive microbial diversity within the chicken gut microbiome revealed by metagenomics and culture.</title>
        <authorList>
            <person name="Gilroy R."/>
            <person name="Ravi A."/>
            <person name="Getino M."/>
            <person name="Pursley I."/>
            <person name="Horton D.L."/>
            <person name="Alikhan N.F."/>
            <person name="Baker D."/>
            <person name="Gharbi K."/>
            <person name="Hall N."/>
            <person name="Watson M."/>
            <person name="Adriaenssens E.M."/>
            <person name="Foster-Nyarko E."/>
            <person name="Jarju S."/>
            <person name="Secka A."/>
            <person name="Antonio M."/>
            <person name="Oren A."/>
            <person name="Chaudhuri R.R."/>
            <person name="La Ragione R."/>
            <person name="Hildebrand F."/>
            <person name="Pallen M.J."/>
        </authorList>
    </citation>
    <scope>NUCLEOTIDE SEQUENCE</scope>
    <source>
        <strain evidence="4">F6-686</strain>
    </source>
</reference>
<evidence type="ECO:0000256" key="2">
    <source>
        <dbReference type="ARBA" id="ARBA00022840"/>
    </source>
</evidence>
<feature type="domain" description="SF3 helicase" evidence="3">
    <location>
        <begin position="547"/>
        <end position="757"/>
    </location>
</feature>
<dbReference type="InterPro" id="IPR054468">
    <property type="entry name" value="NrSPol-like_HBD"/>
</dbReference>
<keyword evidence="1" id="KW-0547">Nucleotide-binding</keyword>
<dbReference type="NCBIfam" id="TIGR01613">
    <property type="entry name" value="primase_Cterm"/>
    <property type="match status" value="1"/>
</dbReference>
<evidence type="ECO:0000313" key="4">
    <source>
        <dbReference type="EMBL" id="MBU3827716.1"/>
    </source>
</evidence>
<evidence type="ECO:0000313" key="5">
    <source>
        <dbReference type="Proteomes" id="UP000823844"/>
    </source>
</evidence>
<dbReference type="AlphaFoldDB" id="A0A9E2KQH3"/>
<evidence type="ECO:0000256" key="1">
    <source>
        <dbReference type="ARBA" id="ARBA00022741"/>
    </source>
</evidence>
<dbReference type="Proteomes" id="UP000823844">
    <property type="component" value="Unassembled WGS sequence"/>
</dbReference>
<dbReference type="Pfam" id="PF22763">
    <property type="entry name" value="NrS1-1_pol-like_HBD"/>
    <property type="match status" value="1"/>
</dbReference>
<dbReference type="InterPro" id="IPR014015">
    <property type="entry name" value="Helicase_SF3_DNA-vir"/>
</dbReference>
<organism evidence="4 5">
    <name type="scientific">Candidatus Lactobacillus pullistercoris</name>
    <dbReference type="NCBI Taxonomy" id="2838636"/>
    <lineage>
        <taxon>Bacteria</taxon>
        <taxon>Bacillati</taxon>
        <taxon>Bacillota</taxon>
        <taxon>Bacilli</taxon>
        <taxon>Lactobacillales</taxon>
        <taxon>Lactobacillaceae</taxon>
        <taxon>Lactobacillus</taxon>
    </lineage>
</organism>
<gene>
    <name evidence="4" type="ORF">H9806_00830</name>
</gene>
<evidence type="ECO:0000259" key="3">
    <source>
        <dbReference type="PROSITE" id="PS51206"/>
    </source>
</evidence>
<dbReference type="Gene3D" id="3.40.50.300">
    <property type="entry name" value="P-loop containing nucleotide triphosphate hydrolases"/>
    <property type="match status" value="1"/>
</dbReference>
<protein>
    <recommendedName>
        <fullName evidence="3">SF3 helicase domain-containing protein</fullName>
    </recommendedName>
</protein>
<dbReference type="GO" id="GO:0005524">
    <property type="term" value="F:ATP binding"/>
    <property type="evidence" value="ECO:0007669"/>
    <property type="project" value="UniProtKB-KW"/>
</dbReference>
<dbReference type="InterPro" id="IPR027417">
    <property type="entry name" value="P-loop_NTPase"/>
</dbReference>